<dbReference type="Gene3D" id="3.40.50.620">
    <property type="entry name" value="HUPs"/>
    <property type="match status" value="1"/>
</dbReference>
<evidence type="ECO:0000256" key="1">
    <source>
        <dbReference type="ARBA" id="ARBA00008791"/>
    </source>
</evidence>
<dbReference type="InterPro" id="IPR006016">
    <property type="entry name" value="UspA"/>
</dbReference>
<accession>A0A495R3C0</accession>
<dbReference type="Gene3D" id="3.40.50.12370">
    <property type="match status" value="1"/>
</dbReference>
<dbReference type="AlphaFoldDB" id="A0A495R3C0"/>
<name>A0A495R3C0_9EURY</name>
<keyword evidence="4" id="KW-1185">Reference proteome</keyword>
<dbReference type="RefSeq" id="WP_121302505.1">
    <property type="nucleotide sequence ID" value="NZ_RBWW01000001.1"/>
</dbReference>
<feature type="domain" description="UspA" evidence="2">
    <location>
        <begin position="141"/>
        <end position="270"/>
    </location>
</feature>
<comment type="caution">
    <text evidence="3">The sequence shown here is derived from an EMBL/GenBank/DDBJ whole genome shotgun (WGS) entry which is preliminary data.</text>
</comment>
<organism evidence="3 4">
    <name type="scientific">Haloarcula quadrata</name>
    <dbReference type="NCBI Taxonomy" id="182779"/>
    <lineage>
        <taxon>Archaea</taxon>
        <taxon>Methanobacteriati</taxon>
        <taxon>Methanobacteriota</taxon>
        <taxon>Stenosarchaea group</taxon>
        <taxon>Halobacteria</taxon>
        <taxon>Halobacteriales</taxon>
        <taxon>Haloarculaceae</taxon>
        <taxon>Haloarcula</taxon>
    </lineage>
</organism>
<dbReference type="EMBL" id="RBWW01000001">
    <property type="protein sequence ID" value="RKS81815.1"/>
    <property type="molecule type" value="Genomic_DNA"/>
</dbReference>
<dbReference type="PRINTS" id="PR01438">
    <property type="entry name" value="UNVRSLSTRESS"/>
</dbReference>
<protein>
    <submittedName>
        <fullName evidence="3">Nucleotide-binding universal stress UspA family protein</fullName>
    </submittedName>
</protein>
<gene>
    <name evidence="3" type="ORF">BDK61_1110</name>
</gene>
<dbReference type="PANTHER" id="PTHR46268:SF6">
    <property type="entry name" value="UNIVERSAL STRESS PROTEIN UP12"/>
    <property type="match status" value="1"/>
</dbReference>
<evidence type="ECO:0000259" key="2">
    <source>
        <dbReference type="Pfam" id="PF00582"/>
    </source>
</evidence>
<dbReference type="InterPro" id="IPR014729">
    <property type="entry name" value="Rossmann-like_a/b/a_fold"/>
</dbReference>
<comment type="similarity">
    <text evidence="1">Belongs to the universal stress protein A family.</text>
</comment>
<evidence type="ECO:0000313" key="4">
    <source>
        <dbReference type="Proteomes" id="UP000268233"/>
    </source>
</evidence>
<proteinExistence type="inferred from homology"/>
<reference evidence="3 4" key="1">
    <citation type="submission" date="2018-10" db="EMBL/GenBank/DDBJ databases">
        <title>Genomic Encyclopedia of Archaeal and Bacterial Type Strains, Phase II (KMG-II): from individual species to whole genera.</title>
        <authorList>
            <person name="Goeker M."/>
        </authorList>
    </citation>
    <scope>NUCLEOTIDE SEQUENCE [LARGE SCALE GENOMIC DNA]</scope>
    <source>
        <strain evidence="3 4">DSM 11927</strain>
    </source>
</reference>
<evidence type="ECO:0000313" key="3">
    <source>
        <dbReference type="EMBL" id="RKS81815.1"/>
    </source>
</evidence>
<feature type="domain" description="UspA" evidence="2">
    <location>
        <begin position="4"/>
        <end position="130"/>
    </location>
</feature>
<dbReference type="SUPFAM" id="SSF52402">
    <property type="entry name" value="Adenine nucleotide alpha hydrolases-like"/>
    <property type="match status" value="2"/>
</dbReference>
<dbReference type="CDD" id="cd00293">
    <property type="entry name" value="USP-like"/>
    <property type="match status" value="2"/>
</dbReference>
<dbReference type="InterPro" id="IPR006015">
    <property type="entry name" value="Universal_stress_UspA"/>
</dbReference>
<dbReference type="Proteomes" id="UP000268233">
    <property type="component" value="Unassembled WGS sequence"/>
</dbReference>
<dbReference type="PANTHER" id="PTHR46268">
    <property type="entry name" value="STRESS RESPONSE PROTEIN NHAX"/>
    <property type="match status" value="1"/>
</dbReference>
<sequence>MYSVLIPVDRDEARASNQASYVSQLPDATDTVEATVLYVVPPDEFADAAEVAFDDIDAAVQAANQLEAAGVSVTRMVDDGGVAQQIVRTATELDSDEIVVGGRKRSGVSKVLLGSTAQDVLLSAERPVTITGESVVLGDGIRRVLVPVDTSEERARNQAKYLTSLPNIPDSVEATVLFVFPHQDYKGAPSHDFEEVDAAVTAAEHLEAKGISVERVAVGGEVGRKILDAATDRDADSIVIGGRKRSGIANVLLGSTTQDIMLTAERPVTLTG</sequence>
<dbReference type="Pfam" id="PF00582">
    <property type="entry name" value="Usp"/>
    <property type="match status" value="2"/>
</dbReference>